<dbReference type="InterPro" id="IPR007110">
    <property type="entry name" value="Ig-like_dom"/>
</dbReference>
<dbReference type="SUPFAM" id="SSF49265">
    <property type="entry name" value="Fibronectin type III"/>
    <property type="match status" value="2"/>
</dbReference>
<dbReference type="Gene3D" id="3.10.100.10">
    <property type="entry name" value="Mannose-Binding Protein A, subunit A"/>
    <property type="match status" value="1"/>
</dbReference>
<feature type="domain" description="Fibronectin type-III" evidence="6">
    <location>
        <begin position="1098"/>
        <end position="1194"/>
    </location>
</feature>
<dbReference type="GO" id="GO:0005886">
    <property type="term" value="C:plasma membrane"/>
    <property type="evidence" value="ECO:0007669"/>
    <property type="project" value="TreeGrafter"/>
</dbReference>
<protein>
    <submittedName>
        <fullName evidence="7">Uncharacterized protein</fullName>
    </submittedName>
</protein>
<dbReference type="InterPro" id="IPR016186">
    <property type="entry name" value="C-type_lectin-like/link_sf"/>
</dbReference>
<dbReference type="PANTHER" id="PTHR44170:SF6">
    <property type="entry name" value="CONTACTIN"/>
    <property type="match status" value="1"/>
</dbReference>
<gene>
    <name evidence="7" type="ORF">GSLYS_00002527001</name>
</gene>
<dbReference type="CDD" id="cd00037">
    <property type="entry name" value="CLECT"/>
    <property type="match status" value="1"/>
</dbReference>
<feature type="domain" description="Fibronectin type-III" evidence="6">
    <location>
        <begin position="888"/>
        <end position="991"/>
    </location>
</feature>
<reference evidence="7 8" key="1">
    <citation type="submission" date="2024-04" db="EMBL/GenBank/DDBJ databases">
        <authorList>
            <consortium name="Genoscope - CEA"/>
            <person name="William W."/>
        </authorList>
    </citation>
    <scope>NUCLEOTIDE SEQUENCE [LARGE SCALE GENOMIC DNA]</scope>
</reference>
<feature type="domain" description="Ig-like" evidence="5">
    <location>
        <begin position="190"/>
        <end position="282"/>
    </location>
</feature>
<dbReference type="InterPro" id="IPR003598">
    <property type="entry name" value="Ig_sub2"/>
</dbReference>
<feature type="domain" description="Fibronectin type-III" evidence="6">
    <location>
        <begin position="780"/>
        <end position="886"/>
    </location>
</feature>
<dbReference type="PROSITE" id="PS50835">
    <property type="entry name" value="IG_LIKE"/>
    <property type="match status" value="6"/>
</dbReference>
<dbReference type="InterPro" id="IPR003961">
    <property type="entry name" value="FN3_dom"/>
</dbReference>
<keyword evidence="3" id="KW-0732">Signal</keyword>
<dbReference type="InterPro" id="IPR036179">
    <property type="entry name" value="Ig-like_dom_sf"/>
</dbReference>
<dbReference type="SMART" id="SM00060">
    <property type="entry name" value="FN3"/>
    <property type="match status" value="4"/>
</dbReference>
<evidence type="ECO:0000259" key="4">
    <source>
        <dbReference type="PROSITE" id="PS50041"/>
    </source>
</evidence>
<dbReference type="InterPro" id="IPR003599">
    <property type="entry name" value="Ig_sub"/>
</dbReference>
<feature type="domain" description="Ig-like" evidence="5">
    <location>
        <begin position="294"/>
        <end position="366"/>
    </location>
</feature>
<dbReference type="InterPro" id="IPR036116">
    <property type="entry name" value="FN3_sf"/>
</dbReference>
<dbReference type="PROSITE" id="PS50853">
    <property type="entry name" value="FN3"/>
    <property type="match status" value="4"/>
</dbReference>
<evidence type="ECO:0000259" key="5">
    <source>
        <dbReference type="PROSITE" id="PS50835"/>
    </source>
</evidence>
<dbReference type="SUPFAM" id="SSF48726">
    <property type="entry name" value="Immunoglobulin"/>
    <property type="match status" value="6"/>
</dbReference>
<evidence type="ECO:0000313" key="8">
    <source>
        <dbReference type="Proteomes" id="UP001497497"/>
    </source>
</evidence>
<proteinExistence type="predicted"/>
<dbReference type="Pfam" id="PF00059">
    <property type="entry name" value="Lectin_C"/>
    <property type="match status" value="1"/>
</dbReference>
<dbReference type="Proteomes" id="UP001497497">
    <property type="component" value="Unassembled WGS sequence"/>
</dbReference>
<feature type="signal peptide" evidence="3">
    <location>
        <begin position="1"/>
        <end position="20"/>
    </location>
</feature>
<evidence type="ECO:0000259" key="6">
    <source>
        <dbReference type="PROSITE" id="PS50853"/>
    </source>
</evidence>
<dbReference type="PANTHER" id="PTHR44170">
    <property type="entry name" value="PROTEIN SIDEKICK"/>
    <property type="match status" value="1"/>
</dbReference>
<dbReference type="GO" id="GO:0030424">
    <property type="term" value="C:axon"/>
    <property type="evidence" value="ECO:0007669"/>
    <property type="project" value="TreeGrafter"/>
</dbReference>
<keyword evidence="2" id="KW-1015">Disulfide bond</keyword>
<dbReference type="SUPFAM" id="SSF56436">
    <property type="entry name" value="C-type lectin-like"/>
    <property type="match status" value="1"/>
</dbReference>
<dbReference type="AlphaFoldDB" id="A0AAV2H3W9"/>
<dbReference type="SMART" id="SM00408">
    <property type="entry name" value="IGc2"/>
    <property type="match status" value="4"/>
</dbReference>
<feature type="domain" description="Ig-like" evidence="5">
    <location>
        <begin position="682"/>
        <end position="776"/>
    </location>
</feature>
<feature type="domain" description="Ig-like" evidence="5">
    <location>
        <begin position="495"/>
        <end position="581"/>
    </location>
</feature>
<dbReference type="CDD" id="cd00063">
    <property type="entry name" value="FN3"/>
    <property type="match status" value="3"/>
</dbReference>
<dbReference type="InterPro" id="IPR016187">
    <property type="entry name" value="CTDL_fold"/>
</dbReference>
<dbReference type="GO" id="GO:0007411">
    <property type="term" value="P:axon guidance"/>
    <property type="evidence" value="ECO:0007669"/>
    <property type="project" value="TreeGrafter"/>
</dbReference>
<evidence type="ECO:0000256" key="2">
    <source>
        <dbReference type="ARBA" id="ARBA00023157"/>
    </source>
</evidence>
<feature type="domain" description="Ig-like" evidence="5">
    <location>
        <begin position="409"/>
        <end position="488"/>
    </location>
</feature>
<dbReference type="SMART" id="SM00034">
    <property type="entry name" value="CLECT"/>
    <property type="match status" value="1"/>
</dbReference>
<dbReference type="FunFam" id="2.60.40.10:FF:000028">
    <property type="entry name" value="Neuronal cell adhesion molecule"/>
    <property type="match status" value="1"/>
</dbReference>
<feature type="domain" description="Fibronectin type-III" evidence="6">
    <location>
        <begin position="996"/>
        <end position="1093"/>
    </location>
</feature>
<dbReference type="SMART" id="SM00409">
    <property type="entry name" value="IG"/>
    <property type="match status" value="6"/>
</dbReference>
<keyword evidence="1" id="KW-0677">Repeat</keyword>
<evidence type="ECO:0000256" key="1">
    <source>
        <dbReference type="ARBA" id="ARBA00022737"/>
    </source>
</evidence>
<organism evidence="7 8">
    <name type="scientific">Lymnaea stagnalis</name>
    <name type="common">Great pond snail</name>
    <name type="synonym">Helix stagnalis</name>
    <dbReference type="NCBI Taxonomy" id="6523"/>
    <lineage>
        <taxon>Eukaryota</taxon>
        <taxon>Metazoa</taxon>
        <taxon>Spiralia</taxon>
        <taxon>Lophotrochozoa</taxon>
        <taxon>Mollusca</taxon>
        <taxon>Gastropoda</taxon>
        <taxon>Heterobranchia</taxon>
        <taxon>Euthyneura</taxon>
        <taxon>Panpulmonata</taxon>
        <taxon>Hygrophila</taxon>
        <taxon>Lymnaeoidea</taxon>
        <taxon>Lymnaeidae</taxon>
        <taxon>Lymnaea</taxon>
    </lineage>
</organism>
<feature type="domain" description="C-type lectin" evidence="4">
    <location>
        <begin position="33"/>
        <end position="158"/>
    </location>
</feature>
<dbReference type="Gene3D" id="2.60.40.10">
    <property type="entry name" value="Immunoglobulins"/>
    <property type="match status" value="10"/>
</dbReference>
<dbReference type="InterPro" id="IPR001304">
    <property type="entry name" value="C-type_lectin-like"/>
</dbReference>
<name>A0AAV2H3W9_LYMST</name>
<feature type="chain" id="PRO_5043796981" evidence="3">
    <location>
        <begin position="21"/>
        <end position="1232"/>
    </location>
</feature>
<evidence type="ECO:0000313" key="7">
    <source>
        <dbReference type="EMBL" id="CAL1528357.1"/>
    </source>
</evidence>
<dbReference type="InterPro" id="IPR013783">
    <property type="entry name" value="Ig-like_fold"/>
</dbReference>
<comment type="caution">
    <text evidence="7">The sequence shown here is derived from an EMBL/GenBank/DDBJ whole genome shotgun (WGS) entry which is preliminary data.</text>
</comment>
<dbReference type="Pfam" id="PF13927">
    <property type="entry name" value="Ig_3"/>
    <property type="match status" value="4"/>
</dbReference>
<dbReference type="GO" id="GO:0098609">
    <property type="term" value="P:cell-cell adhesion"/>
    <property type="evidence" value="ECO:0007669"/>
    <property type="project" value="TreeGrafter"/>
</dbReference>
<feature type="domain" description="Ig-like" evidence="5">
    <location>
        <begin position="587"/>
        <end position="678"/>
    </location>
</feature>
<sequence length="1232" mass="136390">MESLPGIFFFCYLCVTPVKSQIHDDCPEGWVQSAGQCYRFDFYHAVNYQHASSACQADGAHVVSVNTKEEFNFIAEWLTSNDQNRENQWWTSGVVNGDTLIWEGDGAQVASTSEHWIDEKDFLSDENGNHIVFSYNVKGSRFEWRRARDVMLLPFICEVSLSDAHWIVKQERDHMFGTNITDPNEVKLGPKFIVQPKSILVVANVDQVVIECVAVSNPAPEYAWYRKSGNSRPVLVSGSEHHTITNGKLQITHPLEGRDDGSYQCVASNEMGSVLSESVDISFGYLHEFSNDPPGAVTARQYFGTLMNCRLPAFSPAVNVKWYKEGGGPNFLRTDLHPHQFGSLNGKFYLSEASAPDAGFYHCFVTLMPLPEQDLFPAQAPSKTSLGTELIIVGDAPTEYGPEIHNDFPAVFPTPSLRGETLTLECMAYGKLPLYYSWQRDNGPLPSKAQYSEHDRVITLPNVQLEDSGNYTCKVERAGGVVAEKNLSLAIEAKPFFSFPLKDQHIDIGHELVWPCEALGIPKPTYTWYKNSRPLVNMDGDVEVHANILRIVMADPTKHQGMYQCVATNLHGTSITTAQLRVLAFRPSFARRPLNPYQMGTEGGAVTLVCQPESAPAATITWTKDGSAVSVAEGPDGRILELSNGNLMIRQLQVSDGGLYQCTATNDLGSANSSGLLSVVARTVMLISPSDTVVEVNGTAFLECQASYDARYKDLVYIWDLNGRRIDMQLDPSYKMAKSGSSTGLYITNAQDKHTGLYGCSAVTVDDVVRHTAYLQVYGPPGESGGVVAKVKNRTVTLKWMMGPTNMGDITKFRIEFNTDFNLVWRVLKDDVTYPQAVDNRNNGWCLCTVSDLKPGPSYRFRVIAFNRYGAGPASLPSTLYKIADAAPVVSVGEIRESYGPVGTLAVEWDLLDQEDLTGEATGYAVYYRKKDSTVVETKWSMGTVGGHENKFSALIGVDNYYLEYEIKLAAFNSLGQGPNSTIFVIMSQADMPLGAATKVHLKTYNSTAISVYWTPIPLVREYIRGKVIGYGINYWRPGESMDSSNVYCNEDCGSALLVGLLPRAHYWVNVQVFTTAGMGTVSEDFFGRTYYSAPLLYPEFVTVRSYSSTAVFVHWRGVSTTQKEEPLLGYKIRWWPSTEDIKTANVTVVGDRMTRTVLHGIGVGTVYSLRVMGYSRGGEGKNSPTVYFTLEGQVVYNPVTTEIMNSSPGILANSLLMVVTFGLTCRTNFWL</sequence>
<dbReference type="EMBL" id="CAXITT010000031">
    <property type="protein sequence ID" value="CAL1528357.1"/>
    <property type="molecule type" value="Genomic_DNA"/>
</dbReference>
<keyword evidence="8" id="KW-1185">Reference proteome</keyword>
<dbReference type="Pfam" id="PF00041">
    <property type="entry name" value="fn3"/>
    <property type="match status" value="2"/>
</dbReference>
<accession>A0AAV2H3W9</accession>
<evidence type="ECO:0000256" key="3">
    <source>
        <dbReference type="SAM" id="SignalP"/>
    </source>
</evidence>
<dbReference type="PROSITE" id="PS50041">
    <property type="entry name" value="C_TYPE_LECTIN_2"/>
    <property type="match status" value="1"/>
</dbReference>